<protein>
    <submittedName>
        <fullName evidence="2">DNA repair protein</fullName>
    </submittedName>
</protein>
<name>A0ABR3K982_TRISP</name>
<keyword evidence="1" id="KW-1133">Transmembrane helix</keyword>
<keyword evidence="1" id="KW-0472">Membrane</keyword>
<feature type="transmembrane region" description="Helical" evidence="1">
    <location>
        <begin position="48"/>
        <end position="68"/>
    </location>
</feature>
<proteinExistence type="predicted"/>
<dbReference type="Proteomes" id="UP001558632">
    <property type="component" value="Unassembled WGS sequence"/>
</dbReference>
<evidence type="ECO:0000313" key="3">
    <source>
        <dbReference type="Proteomes" id="UP001558632"/>
    </source>
</evidence>
<gene>
    <name evidence="2" type="ORF">TSPI_05549</name>
</gene>
<comment type="caution">
    <text evidence="2">The sequence shown here is derived from an EMBL/GenBank/DDBJ whole genome shotgun (WGS) entry which is preliminary data.</text>
</comment>
<reference evidence="2 3" key="1">
    <citation type="submission" date="2024-07" db="EMBL/GenBank/DDBJ databases">
        <title>Enhanced genomic and transcriptomic resources for Trichinella pseudospiralis and T. spiralis underpin the discovery of pronounced molecular differences between stages and species.</title>
        <authorList>
            <person name="Pasi K.K."/>
            <person name="La Rosa G."/>
            <person name="Gomez-Morales M.A."/>
            <person name="Tosini F."/>
            <person name="Sumanam S."/>
            <person name="Young N.D."/>
            <person name="Chang B.C."/>
            <person name="Robin G.B."/>
        </authorList>
    </citation>
    <scope>NUCLEOTIDE SEQUENCE [LARGE SCALE GENOMIC DNA]</scope>
    <source>
        <strain evidence="2">ISS534</strain>
    </source>
</reference>
<sequence length="112" mass="12358">MVTHTHTHTVFTVSQPYGGGVSPCTEVSCCLCKNMFLDVLNGFGLNKAFVVALLIILIMLAMIFYLAVKLESPATQADRQHLSGISHRPVLILPTRHTSASYSVENEKLKRQ</sequence>
<evidence type="ECO:0000256" key="1">
    <source>
        <dbReference type="SAM" id="Phobius"/>
    </source>
</evidence>
<accession>A0ABR3K982</accession>
<evidence type="ECO:0000313" key="2">
    <source>
        <dbReference type="EMBL" id="KAL1230764.1"/>
    </source>
</evidence>
<organism evidence="2 3">
    <name type="scientific">Trichinella spiralis</name>
    <name type="common">Trichina worm</name>
    <dbReference type="NCBI Taxonomy" id="6334"/>
    <lineage>
        <taxon>Eukaryota</taxon>
        <taxon>Metazoa</taxon>
        <taxon>Ecdysozoa</taxon>
        <taxon>Nematoda</taxon>
        <taxon>Enoplea</taxon>
        <taxon>Dorylaimia</taxon>
        <taxon>Trichinellida</taxon>
        <taxon>Trichinellidae</taxon>
        <taxon>Trichinella</taxon>
    </lineage>
</organism>
<dbReference type="EMBL" id="JBEUSY010000468">
    <property type="protein sequence ID" value="KAL1230764.1"/>
    <property type="molecule type" value="Genomic_DNA"/>
</dbReference>
<keyword evidence="3" id="KW-1185">Reference proteome</keyword>
<keyword evidence="1" id="KW-0812">Transmembrane</keyword>